<comment type="caution">
    <text evidence="3">The sequence shown here is derived from an EMBL/GenBank/DDBJ whole genome shotgun (WGS) entry which is preliminary data.</text>
</comment>
<protein>
    <submittedName>
        <fullName evidence="3">Uncharacterized protein</fullName>
    </submittedName>
</protein>
<organism evidence="3 4">
    <name type="scientific">Candidatus Spechtbacteria bacterium RIFCSPLOWO2_01_FULL_46_10</name>
    <dbReference type="NCBI Taxonomy" id="1802163"/>
    <lineage>
        <taxon>Bacteria</taxon>
        <taxon>Candidatus Spechtiibacteriota</taxon>
    </lineage>
</organism>
<dbReference type="Proteomes" id="UP000179153">
    <property type="component" value="Unassembled WGS sequence"/>
</dbReference>
<keyword evidence="2" id="KW-1133">Transmembrane helix</keyword>
<feature type="transmembrane region" description="Helical" evidence="2">
    <location>
        <begin position="35"/>
        <end position="56"/>
    </location>
</feature>
<keyword evidence="1" id="KW-0175">Coiled coil</keyword>
<dbReference type="STRING" id="1802163.A2932_01315"/>
<dbReference type="EMBL" id="MHOI01000025">
    <property type="protein sequence ID" value="OGZ61225.1"/>
    <property type="molecule type" value="Genomic_DNA"/>
</dbReference>
<gene>
    <name evidence="3" type="ORF">A2932_01315</name>
</gene>
<dbReference type="AlphaFoldDB" id="A0A1G2HFH8"/>
<proteinExistence type="predicted"/>
<name>A0A1G2HFH8_9BACT</name>
<keyword evidence="2" id="KW-0472">Membrane</keyword>
<feature type="coiled-coil region" evidence="1">
    <location>
        <begin position="262"/>
        <end position="289"/>
    </location>
</feature>
<sequence length="291" mass="33297">MSDNKKPRGTLPRYVFLLRLLGLLASEIKASTIKGYIFIAGFGALIWFALVLRGELVKNITPVLDKLPFINTAPDSLGALEFTIITVIALIIGTTFRYRKIVLLLPIKGFFKMMDKILSLFDIEWQLGDKIIITSSKRVERWTPAEIQDTAHGRSKNVFVIGPDTYHFHHTKKAYDQADNKEKFCKENGCIERYKIFELGGWPTLFIGKLAFVIKDRVSFYDKKETGWKEVGQTHMNFGEPELNPYARADQDPPSWMLPDPTEKLLAQIQELIGDNAALMEEVRKNQKRTE</sequence>
<evidence type="ECO:0000256" key="1">
    <source>
        <dbReference type="SAM" id="Coils"/>
    </source>
</evidence>
<evidence type="ECO:0000256" key="2">
    <source>
        <dbReference type="SAM" id="Phobius"/>
    </source>
</evidence>
<accession>A0A1G2HFH8</accession>
<feature type="transmembrane region" description="Helical" evidence="2">
    <location>
        <begin position="76"/>
        <end position="98"/>
    </location>
</feature>
<keyword evidence="2" id="KW-0812">Transmembrane</keyword>
<evidence type="ECO:0000313" key="3">
    <source>
        <dbReference type="EMBL" id="OGZ61225.1"/>
    </source>
</evidence>
<evidence type="ECO:0000313" key="4">
    <source>
        <dbReference type="Proteomes" id="UP000179153"/>
    </source>
</evidence>
<reference evidence="3 4" key="1">
    <citation type="journal article" date="2016" name="Nat. Commun.">
        <title>Thousands of microbial genomes shed light on interconnected biogeochemical processes in an aquifer system.</title>
        <authorList>
            <person name="Anantharaman K."/>
            <person name="Brown C.T."/>
            <person name="Hug L.A."/>
            <person name="Sharon I."/>
            <person name="Castelle C.J."/>
            <person name="Probst A.J."/>
            <person name="Thomas B.C."/>
            <person name="Singh A."/>
            <person name="Wilkins M.J."/>
            <person name="Karaoz U."/>
            <person name="Brodie E.L."/>
            <person name="Williams K.H."/>
            <person name="Hubbard S.S."/>
            <person name="Banfield J.F."/>
        </authorList>
    </citation>
    <scope>NUCLEOTIDE SEQUENCE [LARGE SCALE GENOMIC DNA]</scope>
</reference>